<keyword evidence="1" id="KW-0812">Transmembrane</keyword>
<feature type="transmembrane region" description="Helical" evidence="1">
    <location>
        <begin position="82"/>
        <end position="103"/>
    </location>
</feature>
<name>A0A420IGF7_9PEZI</name>
<gene>
    <name evidence="2" type="ORF">GcC1_089002</name>
</gene>
<evidence type="ECO:0000313" key="3">
    <source>
        <dbReference type="Proteomes" id="UP000285405"/>
    </source>
</evidence>
<proteinExistence type="predicted"/>
<dbReference type="AlphaFoldDB" id="A0A420IGF7"/>
<dbReference type="EMBL" id="MCBR01008911">
    <property type="protein sequence ID" value="RKF73607.1"/>
    <property type="molecule type" value="Genomic_DNA"/>
</dbReference>
<keyword evidence="1" id="KW-0472">Membrane</keyword>
<keyword evidence="1" id="KW-1133">Transmembrane helix</keyword>
<accession>A0A420IGF7</accession>
<organism evidence="2 3">
    <name type="scientific">Golovinomyces cichoracearum</name>
    <dbReference type="NCBI Taxonomy" id="62708"/>
    <lineage>
        <taxon>Eukaryota</taxon>
        <taxon>Fungi</taxon>
        <taxon>Dikarya</taxon>
        <taxon>Ascomycota</taxon>
        <taxon>Pezizomycotina</taxon>
        <taxon>Leotiomycetes</taxon>
        <taxon>Erysiphales</taxon>
        <taxon>Erysiphaceae</taxon>
        <taxon>Golovinomyces</taxon>
    </lineage>
</organism>
<sequence length="164" mass="18663">MSLNSSSQRLKIERAQQHAMSENLMIQSQEDALHTSHHHNRLQGTHEQIRERMRVYLESRPVTTTPEPGSILGFYKAVTGPVWPKVCFIVGFLAVISLLFGILKTQGILGEKPSSRNDTWATTYNNGGMLVFMHPSSKATLLRHEISLFWVMILLRGHDRQIDN</sequence>
<comment type="caution">
    <text evidence="2">The sequence shown here is derived from an EMBL/GenBank/DDBJ whole genome shotgun (WGS) entry which is preliminary data.</text>
</comment>
<dbReference type="Proteomes" id="UP000285405">
    <property type="component" value="Unassembled WGS sequence"/>
</dbReference>
<protein>
    <submittedName>
        <fullName evidence="2">Uncharacterized protein</fullName>
    </submittedName>
</protein>
<evidence type="ECO:0000256" key="1">
    <source>
        <dbReference type="SAM" id="Phobius"/>
    </source>
</evidence>
<reference evidence="2 3" key="1">
    <citation type="journal article" date="2018" name="BMC Genomics">
        <title>Comparative genome analyses reveal sequence features reflecting distinct modes of host-adaptation between dicot and monocot powdery mildew.</title>
        <authorList>
            <person name="Wu Y."/>
            <person name="Ma X."/>
            <person name="Pan Z."/>
            <person name="Kale S.D."/>
            <person name="Song Y."/>
            <person name="King H."/>
            <person name="Zhang Q."/>
            <person name="Presley C."/>
            <person name="Deng X."/>
            <person name="Wei C.I."/>
            <person name="Xiao S."/>
        </authorList>
    </citation>
    <scope>NUCLEOTIDE SEQUENCE [LARGE SCALE GENOMIC DNA]</scope>
    <source>
        <strain evidence="2">UCSC1</strain>
    </source>
</reference>
<evidence type="ECO:0000313" key="2">
    <source>
        <dbReference type="EMBL" id="RKF73607.1"/>
    </source>
</evidence>